<evidence type="ECO:0000313" key="2">
    <source>
        <dbReference type="EMBL" id="RRT79822.1"/>
    </source>
</evidence>
<name>A0A427AU93_ENSVE</name>
<proteinExistence type="predicted"/>
<dbReference type="AlphaFoldDB" id="A0A427AU93"/>
<dbReference type="EMBL" id="AMZH03001303">
    <property type="protein sequence ID" value="RRT79822.1"/>
    <property type="molecule type" value="Genomic_DNA"/>
</dbReference>
<evidence type="ECO:0000313" key="3">
    <source>
        <dbReference type="Proteomes" id="UP000287651"/>
    </source>
</evidence>
<reference evidence="2 3" key="1">
    <citation type="journal article" date="2014" name="Agronomy (Basel)">
        <title>A Draft Genome Sequence for Ensete ventricosum, the Drought-Tolerant Tree Against Hunger.</title>
        <authorList>
            <person name="Harrison J."/>
            <person name="Moore K.A."/>
            <person name="Paszkiewicz K."/>
            <person name="Jones T."/>
            <person name="Grant M."/>
            <person name="Ambacheew D."/>
            <person name="Muzemil S."/>
            <person name="Studholme D.J."/>
        </authorList>
    </citation>
    <scope>NUCLEOTIDE SEQUENCE [LARGE SCALE GENOMIC DNA]</scope>
</reference>
<gene>
    <name evidence="2" type="ORF">B296_00000514</name>
</gene>
<accession>A0A427AU93</accession>
<sequence length="67" mass="7297">MYLTHLNLPYGPEATSARGHPLDSRSASARMIWYPMGRSDSSKPTPDGQSQQHFGGSHVSPRDQVGS</sequence>
<feature type="region of interest" description="Disordered" evidence="1">
    <location>
        <begin position="1"/>
        <end position="67"/>
    </location>
</feature>
<dbReference type="Proteomes" id="UP000287651">
    <property type="component" value="Unassembled WGS sequence"/>
</dbReference>
<organism evidence="2 3">
    <name type="scientific">Ensete ventricosum</name>
    <name type="common">Abyssinian banana</name>
    <name type="synonym">Musa ensete</name>
    <dbReference type="NCBI Taxonomy" id="4639"/>
    <lineage>
        <taxon>Eukaryota</taxon>
        <taxon>Viridiplantae</taxon>
        <taxon>Streptophyta</taxon>
        <taxon>Embryophyta</taxon>
        <taxon>Tracheophyta</taxon>
        <taxon>Spermatophyta</taxon>
        <taxon>Magnoliopsida</taxon>
        <taxon>Liliopsida</taxon>
        <taxon>Zingiberales</taxon>
        <taxon>Musaceae</taxon>
        <taxon>Ensete</taxon>
    </lineage>
</organism>
<comment type="caution">
    <text evidence="2">The sequence shown here is derived from an EMBL/GenBank/DDBJ whole genome shotgun (WGS) entry which is preliminary data.</text>
</comment>
<feature type="compositionally biased region" description="Polar residues" evidence="1">
    <location>
        <begin position="42"/>
        <end position="54"/>
    </location>
</feature>
<evidence type="ECO:0000256" key="1">
    <source>
        <dbReference type="SAM" id="MobiDB-lite"/>
    </source>
</evidence>
<protein>
    <submittedName>
        <fullName evidence="2">Uncharacterized protein</fullName>
    </submittedName>
</protein>